<evidence type="ECO:0000313" key="2">
    <source>
        <dbReference type="EMBL" id="KPM11889.1"/>
    </source>
</evidence>
<protein>
    <submittedName>
        <fullName evidence="2">Uncharacterized protein</fullName>
    </submittedName>
</protein>
<sequence length="63" mass="7319">ISFFLLVHAFDWGWKNSCDDHGYGYGYGDDDGGMVKKTDTPESREQKWMKEKKKKKGKKPDGF</sequence>
<evidence type="ECO:0000313" key="3">
    <source>
        <dbReference type="Proteomes" id="UP000616769"/>
    </source>
</evidence>
<feature type="region of interest" description="Disordered" evidence="1">
    <location>
        <begin position="26"/>
        <end position="63"/>
    </location>
</feature>
<feature type="compositionally biased region" description="Basic residues" evidence="1">
    <location>
        <begin position="50"/>
        <end position="63"/>
    </location>
</feature>
<proteinExistence type="predicted"/>
<dbReference type="Proteomes" id="UP000616769">
    <property type="component" value="Unassembled WGS sequence"/>
</dbReference>
<gene>
    <name evidence="2" type="ORF">QR98_0104670</name>
</gene>
<organism evidence="2 3">
    <name type="scientific">Sarcoptes scabiei</name>
    <name type="common">Itch mite</name>
    <name type="synonym">Acarus scabiei</name>
    <dbReference type="NCBI Taxonomy" id="52283"/>
    <lineage>
        <taxon>Eukaryota</taxon>
        <taxon>Metazoa</taxon>
        <taxon>Ecdysozoa</taxon>
        <taxon>Arthropoda</taxon>
        <taxon>Chelicerata</taxon>
        <taxon>Arachnida</taxon>
        <taxon>Acari</taxon>
        <taxon>Acariformes</taxon>
        <taxon>Sarcoptiformes</taxon>
        <taxon>Astigmata</taxon>
        <taxon>Psoroptidia</taxon>
        <taxon>Sarcoptoidea</taxon>
        <taxon>Sarcoptidae</taxon>
        <taxon>Sarcoptinae</taxon>
        <taxon>Sarcoptes</taxon>
    </lineage>
</organism>
<accession>A0A132AM16</accession>
<dbReference type="VEuPathDB" id="VectorBase:SSCA006733"/>
<evidence type="ECO:0000256" key="1">
    <source>
        <dbReference type="SAM" id="MobiDB-lite"/>
    </source>
</evidence>
<dbReference type="EMBL" id="JXLN01018214">
    <property type="protein sequence ID" value="KPM11889.1"/>
    <property type="molecule type" value="Genomic_DNA"/>
</dbReference>
<comment type="caution">
    <text evidence="2">The sequence shown here is derived from an EMBL/GenBank/DDBJ whole genome shotgun (WGS) entry which is preliminary data.</text>
</comment>
<name>A0A132AM16_SARSC</name>
<feature type="compositionally biased region" description="Basic and acidic residues" evidence="1">
    <location>
        <begin position="33"/>
        <end position="49"/>
    </location>
</feature>
<dbReference type="AlphaFoldDB" id="A0A132AM16"/>
<reference evidence="2 3" key="1">
    <citation type="journal article" date="2015" name="Parasit. Vectors">
        <title>Draft genome of the scabies mite.</title>
        <authorList>
            <person name="Rider S.D.Jr."/>
            <person name="Morgan M.S."/>
            <person name="Arlian L.G."/>
        </authorList>
    </citation>
    <scope>NUCLEOTIDE SEQUENCE [LARGE SCALE GENOMIC DNA]</scope>
    <source>
        <strain evidence="2">Arlian Lab</strain>
    </source>
</reference>
<feature type="non-terminal residue" evidence="2">
    <location>
        <position position="1"/>
    </location>
</feature>